<keyword evidence="2" id="KW-0732">Signal</keyword>
<keyword evidence="5" id="KW-1185">Reference proteome</keyword>
<dbReference type="Gene3D" id="1.10.238.10">
    <property type="entry name" value="EF-hand"/>
    <property type="match status" value="1"/>
</dbReference>
<dbReference type="AlphaFoldDB" id="A0AAN9G6I6"/>
<dbReference type="SUPFAM" id="SSF47473">
    <property type="entry name" value="EF-hand"/>
    <property type="match status" value="1"/>
</dbReference>
<feature type="chain" id="PRO_5043003227" description="EF-hand domain-containing protein" evidence="2">
    <location>
        <begin position="18"/>
        <end position="134"/>
    </location>
</feature>
<dbReference type="Proteomes" id="UP001374579">
    <property type="component" value="Unassembled WGS sequence"/>
</dbReference>
<gene>
    <name evidence="4" type="ORF">V1264_005051</name>
</gene>
<evidence type="ECO:0000256" key="2">
    <source>
        <dbReference type="SAM" id="SignalP"/>
    </source>
</evidence>
<dbReference type="EMBL" id="JBAMIC010000014">
    <property type="protein sequence ID" value="KAK7095675.1"/>
    <property type="molecule type" value="Genomic_DNA"/>
</dbReference>
<organism evidence="4 5">
    <name type="scientific">Littorina saxatilis</name>
    <dbReference type="NCBI Taxonomy" id="31220"/>
    <lineage>
        <taxon>Eukaryota</taxon>
        <taxon>Metazoa</taxon>
        <taxon>Spiralia</taxon>
        <taxon>Lophotrochozoa</taxon>
        <taxon>Mollusca</taxon>
        <taxon>Gastropoda</taxon>
        <taxon>Caenogastropoda</taxon>
        <taxon>Littorinimorpha</taxon>
        <taxon>Littorinoidea</taxon>
        <taxon>Littorinidae</taxon>
        <taxon>Littorina</taxon>
    </lineage>
</organism>
<accession>A0AAN9G6I6</accession>
<dbReference type="InterPro" id="IPR002048">
    <property type="entry name" value="EF_hand_dom"/>
</dbReference>
<evidence type="ECO:0000259" key="3">
    <source>
        <dbReference type="PROSITE" id="PS50222"/>
    </source>
</evidence>
<sequence>MLYLVLALIALLPACPGQESNCKSVDVLAKTMFAAYDKNGDGELQLTELTAAFMLCDDADNSDGTVTREEYVNFQVRQNSELEALANVLYSVYDVNNNTRLDTDEYEGFYRQMDTIIGVRFTSGLHLHEHLTSI</sequence>
<evidence type="ECO:0000256" key="1">
    <source>
        <dbReference type="ARBA" id="ARBA00022837"/>
    </source>
</evidence>
<reference evidence="4 5" key="1">
    <citation type="submission" date="2024-02" db="EMBL/GenBank/DDBJ databases">
        <title>Chromosome-scale genome assembly of the rough periwinkle Littorina saxatilis.</title>
        <authorList>
            <person name="De Jode A."/>
            <person name="Faria R."/>
            <person name="Formenti G."/>
            <person name="Sims Y."/>
            <person name="Smith T.P."/>
            <person name="Tracey A."/>
            <person name="Wood J.M.D."/>
            <person name="Zagrodzka Z.B."/>
            <person name="Johannesson K."/>
            <person name="Butlin R.K."/>
            <person name="Leder E.H."/>
        </authorList>
    </citation>
    <scope>NUCLEOTIDE SEQUENCE [LARGE SCALE GENOMIC DNA]</scope>
    <source>
        <strain evidence="4">Snail1</strain>
        <tissue evidence="4">Muscle</tissue>
    </source>
</reference>
<evidence type="ECO:0000313" key="4">
    <source>
        <dbReference type="EMBL" id="KAK7095675.1"/>
    </source>
</evidence>
<keyword evidence="1" id="KW-0106">Calcium</keyword>
<feature type="domain" description="EF-hand" evidence="3">
    <location>
        <begin position="24"/>
        <end position="59"/>
    </location>
</feature>
<evidence type="ECO:0000313" key="5">
    <source>
        <dbReference type="Proteomes" id="UP001374579"/>
    </source>
</evidence>
<dbReference type="InterPro" id="IPR018247">
    <property type="entry name" value="EF_Hand_1_Ca_BS"/>
</dbReference>
<dbReference type="PROSITE" id="PS00018">
    <property type="entry name" value="EF_HAND_1"/>
    <property type="match status" value="1"/>
</dbReference>
<dbReference type="Pfam" id="PF13202">
    <property type="entry name" value="EF-hand_5"/>
    <property type="match status" value="1"/>
</dbReference>
<comment type="caution">
    <text evidence="4">The sequence shown here is derived from an EMBL/GenBank/DDBJ whole genome shotgun (WGS) entry which is preliminary data.</text>
</comment>
<proteinExistence type="predicted"/>
<feature type="signal peptide" evidence="2">
    <location>
        <begin position="1"/>
        <end position="17"/>
    </location>
</feature>
<protein>
    <recommendedName>
        <fullName evidence="3">EF-hand domain-containing protein</fullName>
    </recommendedName>
</protein>
<dbReference type="InterPro" id="IPR011992">
    <property type="entry name" value="EF-hand-dom_pair"/>
</dbReference>
<dbReference type="PROSITE" id="PS50222">
    <property type="entry name" value="EF_HAND_2"/>
    <property type="match status" value="1"/>
</dbReference>
<name>A0AAN9G6I6_9CAEN</name>
<dbReference type="GO" id="GO:0005509">
    <property type="term" value="F:calcium ion binding"/>
    <property type="evidence" value="ECO:0007669"/>
    <property type="project" value="InterPro"/>
</dbReference>